<reference evidence="3 4" key="1">
    <citation type="submission" date="2020-08" db="EMBL/GenBank/DDBJ databases">
        <title>Genomic Encyclopedia of Type Strains, Phase IV (KMG-IV): sequencing the most valuable type-strain genomes for metagenomic binning, comparative biology and taxonomic classification.</title>
        <authorList>
            <person name="Goeker M."/>
        </authorList>
    </citation>
    <scope>NUCLEOTIDE SEQUENCE [LARGE SCALE GENOMIC DNA]</scope>
    <source>
        <strain evidence="3 4">DSM 12251</strain>
    </source>
</reference>
<dbReference type="EMBL" id="JACHIF010000003">
    <property type="protein sequence ID" value="MBB5037558.1"/>
    <property type="molecule type" value="Genomic_DNA"/>
</dbReference>
<dbReference type="Proteomes" id="UP000534294">
    <property type="component" value="Unassembled WGS sequence"/>
</dbReference>
<evidence type="ECO:0000313" key="3">
    <source>
        <dbReference type="EMBL" id="MBB5037558.1"/>
    </source>
</evidence>
<proteinExistence type="predicted"/>
<keyword evidence="2" id="KW-0812">Transmembrane</keyword>
<feature type="transmembrane region" description="Helical" evidence="2">
    <location>
        <begin position="37"/>
        <end position="56"/>
    </location>
</feature>
<gene>
    <name evidence="3" type="ORF">HNQ64_001807</name>
</gene>
<name>A0A7W7YJX3_9BACT</name>
<dbReference type="AlphaFoldDB" id="A0A7W7YJX3"/>
<comment type="caution">
    <text evidence="3">The sequence shown here is derived from an EMBL/GenBank/DDBJ whole genome shotgun (WGS) entry which is preliminary data.</text>
</comment>
<keyword evidence="2" id="KW-1133">Transmembrane helix</keyword>
<protein>
    <submittedName>
        <fullName evidence="3">Uncharacterized protein</fullName>
    </submittedName>
</protein>
<sequence length="142" mass="15948">MGIDSNMANPAHSTMKARRYDKKTMDAPAIQARSSKIMLISLPLIILGGPALMLHFSSIRNQSASVSGTVEKWRPLYHLNDAQAASIQQIELDFHGTGSPFSIRNRPTEEQKLRHHEHLSRQMSPSDGKRFIEMMEKGGSRH</sequence>
<accession>A0A7W7YJX3</accession>
<dbReference type="RefSeq" id="WP_184207573.1">
    <property type="nucleotide sequence ID" value="NZ_JACHIF010000003.1"/>
</dbReference>
<feature type="region of interest" description="Disordered" evidence="1">
    <location>
        <begin position="1"/>
        <end position="22"/>
    </location>
</feature>
<keyword evidence="4" id="KW-1185">Reference proteome</keyword>
<evidence type="ECO:0000256" key="2">
    <source>
        <dbReference type="SAM" id="Phobius"/>
    </source>
</evidence>
<feature type="compositionally biased region" description="Polar residues" evidence="1">
    <location>
        <begin position="1"/>
        <end position="12"/>
    </location>
</feature>
<keyword evidence="2" id="KW-0472">Membrane</keyword>
<organism evidence="3 4">
    <name type="scientific">Prosthecobacter dejongeii</name>
    <dbReference type="NCBI Taxonomy" id="48465"/>
    <lineage>
        <taxon>Bacteria</taxon>
        <taxon>Pseudomonadati</taxon>
        <taxon>Verrucomicrobiota</taxon>
        <taxon>Verrucomicrobiia</taxon>
        <taxon>Verrucomicrobiales</taxon>
        <taxon>Verrucomicrobiaceae</taxon>
        <taxon>Prosthecobacter</taxon>
    </lineage>
</organism>
<evidence type="ECO:0000313" key="4">
    <source>
        <dbReference type="Proteomes" id="UP000534294"/>
    </source>
</evidence>
<evidence type="ECO:0000256" key="1">
    <source>
        <dbReference type="SAM" id="MobiDB-lite"/>
    </source>
</evidence>